<sequence>MNGEEFERVDLDTLFEGWTVAVVMRGMKPGPRADRGEVARHQGELVVSIGPDRFPVPLSALADSWIYRVHAPLPAALGYYTTEDPDHEVVERTSTGWRAIDTVGTSLSNAEVREMGELVHYVRASLLEEVRAERWEFRTSVMDANVEIALLQGDLAEARASIAPARADGRRFALIQVRSLLRSRWWLLPVRVALGRRFGAELLETGEGR</sequence>
<organism evidence="1 2">
    <name type="scientific">Pseudoclavibacter helvolus</name>
    <dbReference type="NCBI Taxonomy" id="255205"/>
    <lineage>
        <taxon>Bacteria</taxon>
        <taxon>Bacillati</taxon>
        <taxon>Actinomycetota</taxon>
        <taxon>Actinomycetes</taxon>
        <taxon>Micrococcales</taxon>
        <taxon>Microbacteriaceae</taxon>
        <taxon>Pseudoclavibacter</taxon>
    </lineage>
</organism>
<evidence type="ECO:0000313" key="2">
    <source>
        <dbReference type="Proteomes" id="UP000545286"/>
    </source>
</evidence>
<protein>
    <submittedName>
        <fullName evidence="1">Uncharacterized protein</fullName>
    </submittedName>
</protein>
<dbReference type="RefSeq" id="WP_183623258.1">
    <property type="nucleotide sequence ID" value="NZ_JACHWJ010000001.1"/>
</dbReference>
<evidence type="ECO:0000313" key="1">
    <source>
        <dbReference type="EMBL" id="MBB2956810.1"/>
    </source>
</evidence>
<reference evidence="1 2" key="1">
    <citation type="submission" date="2020-08" db="EMBL/GenBank/DDBJ databases">
        <title>Sequencing the genomes of 1000 actinobacteria strains.</title>
        <authorList>
            <person name="Klenk H.-P."/>
        </authorList>
    </citation>
    <scope>NUCLEOTIDE SEQUENCE [LARGE SCALE GENOMIC DNA]</scope>
    <source>
        <strain evidence="1 2">DSM 20419</strain>
    </source>
</reference>
<gene>
    <name evidence="1" type="ORF">FHX72_000922</name>
</gene>
<name>A0A7W4YFF4_9MICO</name>
<dbReference type="AlphaFoldDB" id="A0A7W4YFF4"/>
<comment type="caution">
    <text evidence="1">The sequence shown here is derived from an EMBL/GenBank/DDBJ whole genome shotgun (WGS) entry which is preliminary data.</text>
</comment>
<proteinExistence type="predicted"/>
<dbReference type="Proteomes" id="UP000545286">
    <property type="component" value="Unassembled WGS sequence"/>
</dbReference>
<dbReference type="EMBL" id="JACHWJ010000001">
    <property type="protein sequence ID" value="MBB2956810.1"/>
    <property type="molecule type" value="Genomic_DNA"/>
</dbReference>
<accession>A0A7W4YFF4</accession>
<keyword evidence="2" id="KW-1185">Reference proteome</keyword>